<feature type="compositionally biased region" description="Basic and acidic residues" evidence="20">
    <location>
        <begin position="1499"/>
        <end position="1514"/>
    </location>
</feature>
<keyword evidence="3" id="KW-0597">Phosphoprotein</keyword>
<keyword evidence="10 18" id="KW-0863">Zinc-finger</keyword>
<evidence type="ECO:0000256" key="21">
    <source>
        <dbReference type="SAM" id="Phobius"/>
    </source>
</evidence>
<dbReference type="PROSITE" id="PS51473">
    <property type="entry name" value="GNK2"/>
    <property type="match status" value="2"/>
</dbReference>
<feature type="domain" description="Gnk2-homologous" evidence="24">
    <location>
        <begin position="158"/>
        <end position="260"/>
    </location>
</feature>
<reference evidence="25 26" key="1">
    <citation type="journal article" date="2021" name="Plant Biotechnol. J.">
        <title>Multi-omics assisted identification of the key and species-specific regulatory components of drought-tolerant mechanisms in Gossypium stocksii.</title>
        <authorList>
            <person name="Yu D."/>
            <person name="Ke L."/>
            <person name="Zhang D."/>
            <person name="Wu Y."/>
            <person name="Sun Y."/>
            <person name="Mei J."/>
            <person name="Sun J."/>
            <person name="Sun Y."/>
        </authorList>
    </citation>
    <scope>NUCLEOTIDE SEQUENCE [LARGE SCALE GENOMIC DNA]</scope>
    <source>
        <strain evidence="26">cv. E1</strain>
        <tissue evidence="25">Leaf</tissue>
    </source>
</reference>
<keyword evidence="6" id="KW-0479">Metal-binding</keyword>
<dbReference type="SUPFAM" id="SSF56112">
    <property type="entry name" value="Protein kinase-like (PK-like)"/>
    <property type="match status" value="1"/>
</dbReference>
<sequence length="1830" mass="203805">MVMKFFIAPCIHQNYHPYLKTMNLDNLVFAFFLVIILVISLTNAQTCLETGNNFTTNSPFARNRKLILTSLPTNVSKNGGFFNTSIGEEGPNRVYAQALCRGELSGEDCFVYVNFTAHQLLSSCKNQTEAFSWDGDRPCLVRYSDKSLFGVLALEPIQEGINPNAITDVASNLTLFFELWGELMEAVAKKASMGSSKLKYATGMAEEIQTLMQCTPDLSESNCLTCLRTLIRRYTACCRTYQGGYVETPSCRMRWDLYMFFSPTADTVRLSLLSPPPDSIDNPLATIKDKKESISSKTIAIIVVPLIVFVAIVAAVFVLRRQTKSSKQDTINKDNGLELESLQFQLKSVIKATKNFSHDNMLGQGGFGAVYKGRFDNGQEIAVKRLFNESGEGDHEFKNEVMLMARLQHRNLVRLKGFCLERREKLLIFEFVPNSSLDHFLFDPNKRPLIDWDTRYKIITGIARGLLYLHEDSRYRIIHRDLKASNILLDEEMNPKISDFGMARLFKADQTRDNTRRVAGTFGYMAPEYVKRGKLSLKSDVYSFGVLILEIISGDKISHFHNNGADLLTYAWRNWREGTSLNLVDEYLRGSRGSRSEMTRCIHIGLLCVQENDENRPSMNSVVLMLSDTSISMVMPSTPAFMNPNSANIVQSETLASASSNYNNSDRFTRNEIGLPAKPSLRGNNWVVDASHCQGCSSQFTFINRKHHCRRCGGLFCGSCTQKRMVLRGQGDSPVRICEPCKTLEEAARFELRHGQKSRAGRGSSKPAAKNEDDILNQILGADIKESSSLRVTSNNDMTPSVARANRSSSSSNVHERGGEIHRNQSVGQRMQNDMASSSPEELRQQAVEEKRKYKILKGEGKPEEALKAFKRGKELERQAESLEIYIRKNRKKSLSSSNMSETQNKDAASRKNKASTQMGKDDLAVELRELGWSDMDPHNEGKGSTAMSLEGELSSLLGEMPKKSGKHGTDKTEVVAIKKKALMLKREGKLAEAKEELKRAKVLEKQLEEQELLAGGDDSDDELSAIINSMGNDKQDDMLVQYEHTEGFDFGQLLGTGDDIGIDDNFDVTDNDMDDPEIAAALKSLGWAEDSNPSEDIMPRSTPVNREALLNEILSLKREALSQKRAGNVAEAMAQLKKAKLLEKDLECYDSQAGNFTVDQNGPTPQSADISKKSVKLGDDNDLKPPQKSRLAVQKELLGLKKKALALRREGRLDEAEEELKKGKILEQQLEEMDNTSNTKAAQVTLKDEHHSLSETLPVEGDVTDQDLHDPTYLSILKNLGWNENDDELSNSLLKHSKQKDSVKVIQSSSTQSPPKIPVKASRRTKAEIQRELLGLKRKALSLRRQGNTDEAEEVLETAKALEAEIAEMEAPQKVVEPKWLNEKGVVEEADENVTENDMTDPAMLSMLKNLGWKGDEVEPETKHEKHSSESLHSGCPSVIQPSSGMSASPPRSKREIERELLNLKRKALTLRRNGQAEEAEDLLEKAKLLESELAELEAPKEELVSDWSKDSKPTNAESFANHEKQGFSKNEVKGDFVSHISSLAKTDAPLSSLDLRTNDKDTDAKGRVVNREQKTHVIDASLGEGFASENNQDSLRQAVLSHKKKALALKRDGKLAEAREELRLAKLLEKSLTEDGTPPKADTNDGSISASSFPSDATKEKAASTLAPKPLSGRDRFKLQQESLSHKRQALKLRREGKLQEAEAEFEIAKSLEAQLEESSGQDSTNTGGGKADDVAVEDLLDPQLLSALKAIGLDGSSTIEHSPQRPEPVKHNIAKTDNVNQERILLEERIKAEKVKAVNLKRSGKQTEALDALRKAKMLEKKLNSLS</sequence>
<feature type="compositionally biased region" description="Basic and acidic residues" evidence="20">
    <location>
        <begin position="814"/>
        <end position="823"/>
    </location>
</feature>
<dbReference type="InterPro" id="IPR019734">
    <property type="entry name" value="TPR_rpt"/>
</dbReference>
<keyword evidence="15 21" id="KW-0472">Membrane</keyword>
<dbReference type="GO" id="GO:0005524">
    <property type="term" value="F:ATP binding"/>
    <property type="evidence" value="ECO:0007669"/>
    <property type="project" value="UniProtKB-UniRule"/>
</dbReference>
<dbReference type="InterPro" id="IPR000306">
    <property type="entry name" value="Znf_FYVE"/>
</dbReference>
<feature type="region of interest" description="Disordered" evidence="20">
    <location>
        <begin position="1549"/>
        <end position="1574"/>
    </location>
</feature>
<accession>A0A9D3UPT7</accession>
<dbReference type="PROSITE" id="PS50178">
    <property type="entry name" value="ZF_FYVE"/>
    <property type="match status" value="1"/>
</dbReference>
<dbReference type="Gene3D" id="3.30.430.20">
    <property type="entry name" value="Gnk2 domain, C-X8-C-X2-C motif"/>
    <property type="match status" value="2"/>
</dbReference>
<dbReference type="PANTHER" id="PTHR47553">
    <property type="entry name" value="MYOSIN-11"/>
    <property type="match status" value="1"/>
</dbReference>
<evidence type="ECO:0000259" key="24">
    <source>
        <dbReference type="PROSITE" id="PS51473"/>
    </source>
</evidence>
<dbReference type="Pfam" id="PF01363">
    <property type="entry name" value="FYVE"/>
    <property type="match status" value="1"/>
</dbReference>
<feature type="compositionally biased region" description="Low complexity" evidence="20">
    <location>
        <begin position="801"/>
        <end position="813"/>
    </location>
</feature>
<dbReference type="PROSITE" id="PS50011">
    <property type="entry name" value="PROTEIN_KINASE_DOM"/>
    <property type="match status" value="1"/>
</dbReference>
<keyword evidence="26" id="KW-1185">Reference proteome</keyword>
<dbReference type="Pfam" id="PF01657">
    <property type="entry name" value="Stress-antifung"/>
    <property type="match status" value="2"/>
</dbReference>
<dbReference type="FunFam" id="1.10.510.10:FF:000343">
    <property type="entry name" value="Cysteine-rich receptor-like protein kinase 28"/>
    <property type="match status" value="1"/>
</dbReference>
<feature type="binding site" evidence="19">
    <location>
        <position position="384"/>
    </location>
    <ligand>
        <name>ATP</name>
        <dbReference type="ChEBI" id="CHEBI:30616"/>
    </ligand>
</feature>
<dbReference type="Gene3D" id="3.30.40.10">
    <property type="entry name" value="Zinc/RING finger domain, C3HC4 (zinc finger)"/>
    <property type="match status" value="1"/>
</dbReference>
<evidence type="ECO:0008006" key="27">
    <source>
        <dbReference type="Google" id="ProtNLM"/>
    </source>
</evidence>
<evidence type="ECO:0000256" key="6">
    <source>
        <dbReference type="ARBA" id="ARBA00022723"/>
    </source>
</evidence>
<dbReference type="SMART" id="SM00028">
    <property type="entry name" value="TPR"/>
    <property type="match status" value="9"/>
</dbReference>
<evidence type="ECO:0000256" key="14">
    <source>
        <dbReference type="ARBA" id="ARBA00022989"/>
    </source>
</evidence>
<feature type="domain" description="Gnk2-homologous" evidence="24">
    <location>
        <begin position="42"/>
        <end position="148"/>
    </location>
</feature>
<dbReference type="InterPro" id="IPR011009">
    <property type="entry name" value="Kinase-like_dom_sf"/>
</dbReference>
<evidence type="ECO:0000256" key="4">
    <source>
        <dbReference type="ARBA" id="ARBA00022679"/>
    </source>
</evidence>
<dbReference type="PROSITE" id="PS00107">
    <property type="entry name" value="PROTEIN_KINASE_ATP"/>
    <property type="match status" value="1"/>
</dbReference>
<evidence type="ECO:0000256" key="5">
    <source>
        <dbReference type="ARBA" id="ARBA00022692"/>
    </source>
</evidence>
<evidence type="ECO:0000256" key="2">
    <source>
        <dbReference type="ARBA" id="ARBA00022527"/>
    </source>
</evidence>
<evidence type="ECO:0000256" key="13">
    <source>
        <dbReference type="ARBA" id="ARBA00022840"/>
    </source>
</evidence>
<dbReference type="PANTHER" id="PTHR47553:SF1">
    <property type="entry name" value="RING_FYVE_PHD ZINC FINGER SUPERFAMILY PROTEIN"/>
    <property type="match status" value="1"/>
</dbReference>
<dbReference type="GO" id="GO:0008270">
    <property type="term" value="F:zinc ion binding"/>
    <property type="evidence" value="ECO:0007669"/>
    <property type="project" value="UniProtKB-KW"/>
</dbReference>
<dbReference type="EMBL" id="JAIQCV010000010">
    <property type="protein sequence ID" value="KAH1054935.1"/>
    <property type="molecule type" value="Genomic_DNA"/>
</dbReference>
<feature type="compositionally biased region" description="Basic and acidic residues" evidence="20">
    <location>
        <begin position="1171"/>
        <end position="1186"/>
    </location>
</feature>
<protein>
    <recommendedName>
        <fullName evidence="27">FYVE-type domain-containing protein</fullName>
    </recommendedName>
</protein>
<feature type="region of interest" description="Disordered" evidence="20">
    <location>
        <begin position="1497"/>
        <end position="1532"/>
    </location>
</feature>
<keyword evidence="7" id="KW-0732">Signal</keyword>
<name>A0A9D3UPT7_9ROSI</name>
<dbReference type="CDD" id="cd14066">
    <property type="entry name" value="STKc_IRAK"/>
    <property type="match status" value="1"/>
</dbReference>
<evidence type="ECO:0000256" key="9">
    <source>
        <dbReference type="ARBA" id="ARBA00022741"/>
    </source>
</evidence>
<dbReference type="InterPro" id="IPR038408">
    <property type="entry name" value="GNK2_sf"/>
</dbReference>
<dbReference type="InterPro" id="IPR017441">
    <property type="entry name" value="Protein_kinase_ATP_BS"/>
</dbReference>
<feature type="compositionally biased region" description="Polar residues" evidence="20">
    <location>
        <begin position="1156"/>
        <end position="1170"/>
    </location>
</feature>
<feature type="region of interest" description="Disordered" evidence="20">
    <location>
        <begin position="1716"/>
        <end position="1736"/>
    </location>
</feature>
<evidence type="ECO:0000256" key="20">
    <source>
        <dbReference type="SAM" id="MobiDB-lite"/>
    </source>
</evidence>
<evidence type="ECO:0000256" key="11">
    <source>
        <dbReference type="ARBA" id="ARBA00022777"/>
    </source>
</evidence>
<evidence type="ECO:0000256" key="3">
    <source>
        <dbReference type="ARBA" id="ARBA00022553"/>
    </source>
</evidence>
<evidence type="ECO:0000256" key="15">
    <source>
        <dbReference type="ARBA" id="ARBA00023136"/>
    </source>
</evidence>
<evidence type="ECO:0000313" key="25">
    <source>
        <dbReference type="EMBL" id="KAH1054935.1"/>
    </source>
</evidence>
<dbReference type="FunFam" id="3.30.200.20:FF:000142">
    <property type="entry name" value="Cysteine-rich receptor-like protein kinase 10"/>
    <property type="match status" value="1"/>
</dbReference>
<feature type="region of interest" description="Disordered" evidence="20">
    <location>
        <begin position="752"/>
        <end position="772"/>
    </location>
</feature>
<evidence type="ECO:0000256" key="18">
    <source>
        <dbReference type="PROSITE-ProRule" id="PRU00091"/>
    </source>
</evidence>
<dbReference type="InterPro" id="IPR011011">
    <property type="entry name" value="Znf_FYVE_PHD"/>
</dbReference>
<evidence type="ECO:0000256" key="12">
    <source>
        <dbReference type="ARBA" id="ARBA00022833"/>
    </source>
</evidence>
<dbReference type="CDD" id="cd23509">
    <property type="entry name" value="Gnk2-like"/>
    <property type="match status" value="2"/>
</dbReference>
<dbReference type="Pfam" id="PF07714">
    <property type="entry name" value="PK_Tyr_Ser-Thr"/>
    <property type="match status" value="1"/>
</dbReference>
<feature type="compositionally biased region" description="Polar residues" evidence="20">
    <location>
        <begin position="1646"/>
        <end position="1657"/>
    </location>
</feature>
<feature type="region of interest" description="Disordered" evidence="20">
    <location>
        <begin position="1156"/>
        <end position="1187"/>
    </location>
</feature>
<proteinExistence type="predicted"/>
<dbReference type="SUPFAM" id="SSF57903">
    <property type="entry name" value="FYVE/PHD zinc finger"/>
    <property type="match status" value="1"/>
</dbReference>
<evidence type="ECO:0000259" key="23">
    <source>
        <dbReference type="PROSITE" id="PS50178"/>
    </source>
</evidence>
<dbReference type="InterPro" id="IPR000719">
    <property type="entry name" value="Prot_kinase_dom"/>
</dbReference>
<evidence type="ECO:0000256" key="8">
    <source>
        <dbReference type="ARBA" id="ARBA00022737"/>
    </source>
</evidence>
<keyword evidence="12" id="KW-0862">Zinc</keyword>
<evidence type="ECO:0000256" key="7">
    <source>
        <dbReference type="ARBA" id="ARBA00022729"/>
    </source>
</evidence>
<keyword evidence="11" id="KW-0418">Kinase</keyword>
<comment type="subcellular location">
    <subcellularLocation>
        <location evidence="1">Membrane</location>
        <topology evidence="1">Single-pass membrane protein</topology>
    </subcellularLocation>
</comment>
<dbReference type="Proteomes" id="UP000828251">
    <property type="component" value="Unassembled WGS sequence"/>
</dbReference>
<feature type="compositionally biased region" description="Polar residues" evidence="20">
    <location>
        <begin position="824"/>
        <end position="840"/>
    </location>
</feature>
<feature type="compositionally biased region" description="Polar residues" evidence="20">
    <location>
        <begin position="790"/>
        <end position="799"/>
    </location>
</feature>
<dbReference type="InterPro" id="IPR011990">
    <property type="entry name" value="TPR-like_helical_dom_sf"/>
</dbReference>
<feature type="compositionally biased region" description="Polar residues" evidence="20">
    <location>
        <begin position="1306"/>
        <end position="1315"/>
    </location>
</feature>
<dbReference type="SMART" id="SM00064">
    <property type="entry name" value="FYVE"/>
    <property type="match status" value="1"/>
</dbReference>
<feature type="region of interest" description="Disordered" evidence="20">
    <location>
        <begin position="1630"/>
        <end position="1677"/>
    </location>
</feature>
<dbReference type="InterPro" id="IPR008271">
    <property type="entry name" value="Ser/Thr_kinase_AS"/>
</dbReference>
<dbReference type="InterPro" id="IPR002902">
    <property type="entry name" value="GNK2"/>
</dbReference>
<feature type="compositionally biased region" description="Basic and acidic residues" evidence="20">
    <location>
        <begin position="1522"/>
        <end position="1532"/>
    </location>
</feature>
<dbReference type="GO" id="GO:0009737">
    <property type="term" value="P:response to abscisic acid"/>
    <property type="evidence" value="ECO:0007669"/>
    <property type="project" value="UniProtKB-ARBA"/>
</dbReference>
<dbReference type="GO" id="GO:0004674">
    <property type="term" value="F:protein serine/threonine kinase activity"/>
    <property type="evidence" value="ECO:0007669"/>
    <property type="project" value="UniProtKB-KW"/>
</dbReference>
<evidence type="ECO:0000256" key="16">
    <source>
        <dbReference type="ARBA" id="ARBA00023170"/>
    </source>
</evidence>
<dbReference type="FunFam" id="3.30.40.10:FF:000925">
    <property type="entry name" value="Zinc finger protein, putative"/>
    <property type="match status" value="1"/>
</dbReference>
<feature type="domain" description="FYVE-type" evidence="23">
    <location>
        <begin position="687"/>
        <end position="746"/>
    </location>
</feature>
<feature type="region of interest" description="Disordered" evidence="20">
    <location>
        <begin position="1296"/>
        <end position="1325"/>
    </location>
</feature>
<feature type="region of interest" description="Disordered" evidence="20">
    <location>
        <begin position="891"/>
        <end position="920"/>
    </location>
</feature>
<evidence type="ECO:0000256" key="10">
    <source>
        <dbReference type="ARBA" id="ARBA00022771"/>
    </source>
</evidence>
<keyword evidence="5 21" id="KW-0812">Transmembrane</keyword>
<dbReference type="GO" id="GO:0016020">
    <property type="term" value="C:membrane"/>
    <property type="evidence" value="ECO:0007669"/>
    <property type="project" value="UniProtKB-SubCell"/>
</dbReference>
<feature type="transmembrane region" description="Helical" evidence="21">
    <location>
        <begin position="299"/>
        <end position="319"/>
    </location>
</feature>
<dbReference type="InterPro" id="IPR001245">
    <property type="entry name" value="Ser-Thr/Tyr_kinase_cat_dom"/>
</dbReference>
<feature type="region of interest" description="Disordered" evidence="20">
    <location>
        <begin position="1759"/>
        <end position="1779"/>
    </location>
</feature>
<dbReference type="OrthoDB" id="660555at2759"/>
<feature type="compositionally biased region" description="Basic and acidic residues" evidence="20">
    <location>
        <begin position="1558"/>
        <end position="1574"/>
    </location>
</feature>
<evidence type="ECO:0000259" key="22">
    <source>
        <dbReference type="PROSITE" id="PS50011"/>
    </source>
</evidence>
<dbReference type="Gene3D" id="3.30.200.20">
    <property type="entry name" value="Phosphorylase Kinase, domain 1"/>
    <property type="match status" value="1"/>
</dbReference>
<gene>
    <name evidence="25" type="ORF">J1N35_033000</name>
</gene>
<keyword evidence="14 21" id="KW-1133">Transmembrane helix</keyword>
<feature type="region of interest" description="Disordered" evidence="20">
    <location>
        <begin position="790"/>
        <end position="846"/>
    </location>
</feature>
<keyword evidence="8" id="KW-0677">Repeat</keyword>
<evidence type="ECO:0000313" key="26">
    <source>
        <dbReference type="Proteomes" id="UP000828251"/>
    </source>
</evidence>
<keyword evidence="13 19" id="KW-0067">ATP-binding</keyword>
<dbReference type="Gene3D" id="1.10.510.10">
    <property type="entry name" value="Transferase(Phosphotransferase) domain 1"/>
    <property type="match status" value="1"/>
</dbReference>
<feature type="domain" description="Protein kinase" evidence="22">
    <location>
        <begin position="356"/>
        <end position="631"/>
    </location>
</feature>
<evidence type="ECO:0000256" key="1">
    <source>
        <dbReference type="ARBA" id="ARBA00004167"/>
    </source>
</evidence>
<feature type="region of interest" description="Disordered" evidence="20">
    <location>
        <begin position="1413"/>
        <end position="1461"/>
    </location>
</feature>
<evidence type="ECO:0000256" key="17">
    <source>
        <dbReference type="ARBA" id="ARBA00023180"/>
    </source>
</evidence>
<dbReference type="InterPro" id="IPR017455">
    <property type="entry name" value="Znf_FYVE-rel"/>
</dbReference>
<evidence type="ECO:0000256" key="19">
    <source>
        <dbReference type="PROSITE-ProRule" id="PRU10141"/>
    </source>
</evidence>
<keyword evidence="2" id="KW-0723">Serine/threonine-protein kinase</keyword>
<comment type="caution">
    <text evidence="25">The sequence shown here is derived from an EMBL/GenBank/DDBJ whole genome shotgun (WGS) entry which is preliminary data.</text>
</comment>
<dbReference type="PROSITE" id="PS00108">
    <property type="entry name" value="PROTEIN_KINASE_ST"/>
    <property type="match status" value="1"/>
</dbReference>
<organism evidence="25 26">
    <name type="scientific">Gossypium stocksii</name>
    <dbReference type="NCBI Taxonomy" id="47602"/>
    <lineage>
        <taxon>Eukaryota</taxon>
        <taxon>Viridiplantae</taxon>
        <taxon>Streptophyta</taxon>
        <taxon>Embryophyta</taxon>
        <taxon>Tracheophyta</taxon>
        <taxon>Spermatophyta</taxon>
        <taxon>Magnoliopsida</taxon>
        <taxon>eudicotyledons</taxon>
        <taxon>Gunneridae</taxon>
        <taxon>Pentapetalae</taxon>
        <taxon>rosids</taxon>
        <taxon>malvids</taxon>
        <taxon>Malvales</taxon>
        <taxon>Malvaceae</taxon>
        <taxon>Malvoideae</taxon>
        <taxon>Gossypium</taxon>
    </lineage>
</organism>
<keyword evidence="17" id="KW-0325">Glycoprotein</keyword>
<feature type="compositionally biased region" description="Basic and acidic residues" evidence="20">
    <location>
        <begin position="1415"/>
        <end position="1431"/>
    </location>
</feature>
<keyword evidence="16" id="KW-0675">Receptor</keyword>
<dbReference type="InterPro" id="IPR013083">
    <property type="entry name" value="Znf_RING/FYVE/PHD"/>
</dbReference>
<dbReference type="SUPFAM" id="SSF48452">
    <property type="entry name" value="TPR-like"/>
    <property type="match status" value="1"/>
</dbReference>
<keyword evidence="4" id="KW-0808">Transferase</keyword>
<feature type="compositionally biased region" description="Polar residues" evidence="20">
    <location>
        <begin position="1719"/>
        <end position="1728"/>
    </location>
</feature>
<keyword evidence="9 19" id="KW-0547">Nucleotide-binding</keyword>
<dbReference type="SMART" id="SM00220">
    <property type="entry name" value="S_TKc"/>
    <property type="match status" value="1"/>
</dbReference>